<evidence type="ECO:0000313" key="5">
    <source>
        <dbReference type="Proteomes" id="UP000005018"/>
    </source>
</evidence>
<evidence type="ECO:0000256" key="2">
    <source>
        <dbReference type="SAM" id="Phobius"/>
    </source>
</evidence>
<proteinExistence type="predicted"/>
<name>H8X3S4_CANO9</name>
<dbReference type="OrthoDB" id="5961at2759"/>
<dbReference type="InterPro" id="IPR040202">
    <property type="entry name" value="Brl1/Brr6"/>
</dbReference>
<dbReference type="PANTHER" id="PTHR28136">
    <property type="entry name" value="NUCLEUS EXPORT PROTEIN BRR6"/>
    <property type="match status" value="1"/>
</dbReference>
<protein>
    <submittedName>
        <fullName evidence="4">Brr6 protein</fullName>
    </submittedName>
</protein>
<dbReference type="AlphaFoldDB" id="H8X3S4"/>
<evidence type="ECO:0000256" key="1">
    <source>
        <dbReference type="SAM" id="MobiDB-lite"/>
    </source>
</evidence>
<dbReference type="SMART" id="SM01042">
    <property type="entry name" value="Brr6_like_C_C"/>
    <property type="match status" value="1"/>
</dbReference>
<feature type="transmembrane region" description="Helical" evidence="2">
    <location>
        <begin position="236"/>
        <end position="254"/>
    </location>
</feature>
<dbReference type="PANTHER" id="PTHR28136:SF5">
    <property type="entry name" value="NUCLEUS EXPORT PROTEIN BRR6"/>
    <property type="match status" value="1"/>
</dbReference>
<dbReference type="GO" id="GO:0055088">
    <property type="term" value="P:lipid homeostasis"/>
    <property type="evidence" value="ECO:0007669"/>
    <property type="project" value="InterPro"/>
</dbReference>
<dbReference type="Pfam" id="PF10104">
    <property type="entry name" value="Brr6_like_C_C"/>
    <property type="match status" value="1"/>
</dbReference>
<dbReference type="eggNOG" id="KOG4503">
    <property type="taxonomic scope" value="Eukaryota"/>
</dbReference>
<feature type="region of interest" description="Disordered" evidence="1">
    <location>
        <begin position="1"/>
        <end position="26"/>
    </location>
</feature>
<organism evidence="4 5">
    <name type="scientific">Candida orthopsilosis (strain 90-125)</name>
    <name type="common">Yeast</name>
    <dbReference type="NCBI Taxonomy" id="1136231"/>
    <lineage>
        <taxon>Eukaryota</taxon>
        <taxon>Fungi</taxon>
        <taxon>Dikarya</taxon>
        <taxon>Ascomycota</taxon>
        <taxon>Saccharomycotina</taxon>
        <taxon>Pichiomycetes</taxon>
        <taxon>Debaryomycetaceae</taxon>
        <taxon>Candida/Lodderomyces clade</taxon>
        <taxon>Candida</taxon>
    </lineage>
</organism>
<dbReference type="GeneID" id="14539830"/>
<feature type="compositionally biased region" description="Basic and acidic residues" evidence="1">
    <location>
        <begin position="13"/>
        <end position="24"/>
    </location>
</feature>
<keyword evidence="5" id="KW-1185">Reference proteome</keyword>
<reference evidence="4 5" key="1">
    <citation type="journal article" date="2012" name="PLoS ONE">
        <title>Sequence and analysis of the genome of the pathogenic yeast Candida orthopsilosis.</title>
        <authorList>
            <person name="Riccombeni A."/>
            <person name="Vidanes G."/>
            <person name="Proux-Wera E."/>
            <person name="Wolfe K.H."/>
            <person name="Butler G."/>
        </authorList>
    </citation>
    <scope>NUCLEOTIDE SEQUENCE [LARGE SCALE GENOMIC DNA]</scope>
    <source>
        <strain evidence="4 5">Co 90-125</strain>
    </source>
</reference>
<keyword evidence="2" id="KW-0812">Transmembrane</keyword>
<dbReference type="GO" id="GO:0006998">
    <property type="term" value="P:nuclear envelope organization"/>
    <property type="evidence" value="ECO:0007669"/>
    <property type="project" value="InterPro"/>
</dbReference>
<dbReference type="HOGENOM" id="CLU_915258_0_0_1"/>
<evidence type="ECO:0000259" key="3">
    <source>
        <dbReference type="SMART" id="SM01042"/>
    </source>
</evidence>
<dbReference type="RefSeq" id="XP_003868616.1">
    <property type="nucleotide sequence ID" value="XM_003868568.1"/>
</dbReference>
<feature type="domain" description="Brl1/Brr6" evidence="3">
    <location>
        <begin position="125"/>
        <end position="254"/>
    </location>
</feature>
<keyword evidence="2" id="KW-1133">Transmembrane helix</keyword>
<keyword evidence="2" id="KW-0472">Membrane</keyword>
<dbReference type="EMBL" id="HE681721">
    <property type="protein sequence ID" value="CCG25712.1"/>
    <property type="molecule type" value="Genomic_DNA"/>
</dbReference>
<dbReference type="Proteomes" id="UP000005018">
    <property type="component" value="Chromosome 3"/>
</dbReference>
<dbReference type="InterPro" id="IPR018767">
    <property type="entry name" value="Brl1/Brr6_dom"/>
</dbReference>
<evidence type="ECO:0000313" key="4">
    <source>
        <dbReference type="EMBL" id="CCG25712.1"/>
    </source>
</evidence>
<feature type="transmembrane region" description="Helical" evidence="2">
    <location>
        <begin position="127"/>
        <end position="149"/>
    </location>
</feature>
<sequence length="260" mass="29818">MEREFSPITISGIEHESTPIKRNDDDDIMGDEFLTAKDQNTTVSIDGDEVGNSKDINQAHNDSAAVLDTIELLDPVEISNIKLSTVRNRKLKGHLENTQNTDLYEKEDSTRSSDAPLNPHTPYILSLYFQLVVNIILWSFMIYFIYLAITTIRSDINLKVDEFTIKVLDEIAKCSKEFSRNKCHLPDRPSIMDEECDQLERCQNQDPTKIARSKVTIELIAEIINAFVNRLSYKSLFIMMSMLVIFIIHTSLTFDKFSRS</sequence>
<dbReference type="KEGG" id="cot:CORT_0C03370"/>
<dbReference type="GO" id="GO:0031965">
    <property type="term" value="C:nuclear membrane"/>
    <property type="evidence" value="ECO:0007669"/>
    <property type="project" value="InterPro"/>
</dbReference>
<gene>
    <name evidence="4" type="ORF">CORT_0C03370</name>
</gene>
<accession>H8X3S4</accession>